<name>A0A834LRE4_RHOSS</name>
<keyword evidence="2" id="KW-1185">Reference proteome</keyword>
<dbReference type="OrthoDB" id="1801458at2759"/>
<protein>
    <submittedName>
        <fullName evidence="1">Uncharacterized protein</fullName>
    </submittedName>
</protein>
<reference evidence="1" key="1">
    <citation type="submission" date="2019-11" db="EMBL/GenBank/DDBJ databases">
        <authorList>
            <person name="Liu Y."/>
            <person name="Hou J."/>
            <person name="Li T.-Q."/>
            <person name="Guan C.-H."/>
            <person name="Wu X."/>
            <person name="Wu H.-Z."/>
            <person name="Ling F."/>
            <person name="Zhang R."/>
            <person name="Shi X.-G."/>
            <person name="Ren J.-P."/>
            <person name="Chen E.-F."/>
            <person name="Sun J.-M."/>
        </authorList>
    </citation>
    <scope>NUCLEOTIDE SEQUENCE</scope>
    <source>
        <strain evidence="1">Adult_tree_wgs_1</strain>
        <tissue evidence="1">Leaves</tissue>
    </source>
</reference>
<evidence type="ECO:0000313" key="2">
    <source>
        <dbReference type="Proteomes" id="UP000626092"/>
    </source>
</evidence>
<dbReference type="EMBL" id="WJXA01000004">
    <property type="protein sequence ID" value="KAF7144672.1"/>
    <property type="molecule type" value="Genomic_DNA"/>
</dbReference>
<evidence type="ECO:0000313" key="1">
    <source>
        <dbReference type="EMBL" id="KAF7144672.1"/>
    </source>
</evidence>
<comment type="caution">
    <text evidence="1">The sequence shown here is derived from an EMBL/GenBank/DDBJ whole genome shotgun (WGS) entry which is preliminary data.</text>
</comment>
<gene>
    <name evidence="1" type="ORF">RHSIM_Rhsim04G0031400</name>
</gene>
<accession>A0A834LRE4</accession>
<organism evidence="1 2">
    <name type="scientific">Rhododendron simsii</name>
    <name type="common">Sims's rhododendron</name>
    <dbReference type="NCBI Taxonomy" id="118357"/>
    <lineage>
        <taxon>Eukaryota</taxon>
        <taxon>Viridiplantae</taxon>
        <taxon>Streptophyta</taxon>
        <taxon>Embryophyta</taxon>
        <taxon>Tracheophyta</taxon>
        <taxon>Spermatophyta</taxon>
        <taxon>Magnoliopsida</taxon>
        <taxon>eudicotyledons</taxon>
        <taxon>Gunneridae</taxon>
        <taxon>Pentapetalae</taxon>
        <taxon>asterids</taxon>
        <taxon>Ericales</taxon>
        <taxon>Ericaceae</taxon>
        <taxon>Ericoideae</taxon>
        <taxon>Rhodoreae</taxon>
        <taxon>Rhododendron</taxon>
    </lineage>
</organism>
<sequence>MVELKVSSALATEAGTIRVACSMAAKREAKDIIIETDCQPVVKMLNSGLSSDWEIRVQLEDAKAFVDNFNVSFGRPPPPLPDLYLSEEAANQILVFIHSHVNALLSTSKDIALG</sequence>
<dbReference type="Proteomes" id="UP000626092">
    <property type="component" value="Unassembled WGS sequence"/>
</dbReference>
<proteinExistence type="predicted"/>
<dbReference type="AlphaFoldDB" id="A0A834LRE4"/>